<evidence type="ECO:0000259" key="2">
    <source>
        <dbReference type="Pfam" id="PF13473"/>
    </source>
</evidence>
<reference evidence="3 4" key="1">
    <citation type="submission" date="2019-03" db="EMBL/GenBank/DDBJ databases">
        <title>Cohnella endophytica sp. nov., a novel endophytic bacterium isolated from bark of Sonneratia apetala.</title>
        <authorList>
            <person name="Tuo L."/>
        </authorList>
    </citation>
    <scope>NUCLEOTIDE SEQUENCE [LARGE SCALE GENOMIC DNA]</scope>
    <source>
        <strain evidence="3 4">CCTCC AB 208254</strain>
    </source>
</reference>
<keyword evidence="1" id="KW-0472">Membrane</keyword>
<gene>
    <name evidence="3" type="ORF">E2980_12670</name>
</gene>
<dbReference type="SUPFAM" id="SSF49503">
    <property type="entry name" value="Cupredoxins"/>
    <property type="match status" value="1"/>
</dbReference>
<dbReference type="AlphaFoldDB" id="A0A4Y8LVG3"/>
<keyword evidence="1" id="KW-0812">Transmembrane</keyword>
<organism evidence="3 4">
    <name type="scientific">Cohnella luojiensis</name>
    <dbReference type="NCBI Taxonomy" id="652876"/>
    <lineage>
        <taxon>Bacteria</taxon>
        <taxon>Bacillati</taxon>
        <taxon>Bacillota</taxon>
        <taxon>Bacilli</taxon>
        <taxon>Bacillales</taxon>
        <taxon>Paenibacillaceae</taxon>
        <taxon>Cohnella</taxon>
    </lineage>
</organism>
<evidence type="ECO:0000313" key="3">
    <source>
        <dbReference type="EMBL" id="TFE25768.1"/>
    </source>
</evidence>
<dbReference type="OrthoDB" id="9773354at2"/>
<proteinExistence type="predicted"/>
<dbReference type="InterPro" id="IPR008972">
    <property type="entry name" value="Cupredoxin"/>
</dbReference>
<protein>
    <recommendedName>
        <fullName evidence="2">EfeO-type cupredoxin-like domain-containing protein</fullName>
    </recommendedName>
</protein>
<dbReference type="Pfam" id="PF13473">
    <property type="entry name" value="Cupredoxin_1"/>
    <property type="match status" value="1"/>
</dbReference>
<feature type="transmembrane region" description="Helical" evidence="1">
    <location>
        <begin position="12"/>
        <end position="31"/>
    </location>
</feature>
<evidence type="ECO:0000313" key="4">
    <source>
        <dbReference type="Proteomes" id="UP000297900"/>
    </source>
</evidence>
<dbReference type="RefSeq" id="WP_135152558.1">
    <property type="nucleotide sequence ID" value="NZ_SOMN01000017.1"/>
</dbReference>
<dbReference type="EMBL" id="SOMN01000017">
    <property type="protein sequence ID" value="TFE25768.1"/>
    <property type="molecule type" value="Genomic_DNA"/>
</dbReference>
<dbReference type="CDD" id="cd00920">
    <property type="entry name" value="Cupredoxin"/>
    <property type="match status" value="1"/>
</dbReference>
<sequence>MSKIVILNRKKIQLYTVIAAVVILAGAYIGWQQTKPALAPAGETPQVLQIVTGEFTAMLDNGKKIESYQFSPSSVYAKKGQPVELRISGVNGQSHPFVIEGLDITGTINKGKTTIVKFTPKDAGVYSIICQTHDDPKTSGPMVGYLVVQ</sequence>
<accession>A0A4Y8LVG3</accession>
<dbReference type="Gene3D" id="2.60.40.420">
    <property type="entry name" value="Cupredoxins - blue copper proteins"/>
    <property type="match status" value="1"/>
</dbReference>
<dbReference type="Proteomes" id="UP000297900">
    <property type="component" value="Unassembled WGS sequence"/>
</dbReference>
<evidence type="ECO:0000256" key="1">
    <source>
        <dbReference type="SAM" id="Phobius"/>
    </source>
</evidence>
<keyword evidence="4" id="KW-1185">Reference proteome</keyword>
<feature type="domain" description="EfeO-type cupredoxin-like" evidence="2">
    <location>
        <begin position="65"/>
        <end position="137"/>
    </location>
</feature>
<keyword evidence="1" id="KW-1133">Transmembrane helix</keyword>
<name>A0A4Y8LVG3_9BACL</name>
<comment type="caution">
    <text evidence="3">The sequence shown here is derived from an EMBL/GenBank/DDBJ whole genome shotgun (WGS) entry which is preliminary data.</text>
</comment>
<dbReference type="InterPro" id="IPR028096">
    <property type="entry name" value="EfeO_Cupredoxin"/>
</dbReference>